<evidence type="ECO:0000313" key="3">
    <source>
        <dbReference type="Proteomes" id="UP001628091"/>
    </source>
</evidence>
<sequence length="214" mass="22952">MAKIALIGATGFVGSQILKEAATRGHMVTALVRHPEKVEKLDNVTAVKADILDTDALAKALAGHDIVISAYNPGWGDPEIRKTHVKGSRSINEATKKAGVKRLIVVGGAGSLEIAPGVQLVDTPEFPAEWKEGALGARDALNELRAENGLDWTFVSPAIHLEPGERTGKYRLGSDQPVFDDEKESRISAADLAVAILDEAEQGKHIRKRFTAAY</sequence>
<dbReference type="CDD" id="cd05244">
    <property type="entry name" value="BVR-B_like_SDR_a"/>
    <property type="match status" value="1"/>
</dbReference>
<organism evidence="2 3">
    <name type="scientific">Phyllobacterium phragmitis</name>
    <dbReference type="NCBI Taxonomy" id="2670329"/>
    <lineage>
        <taxon>Bacteria</taxon>
        <taxon>Pseudomonadati</taxon>
        <taxon>Pseudomonadota</taxon>
        <taxon>Alphaproteobacteria</taxon>
        <taxon>Hyphomicrobiales</taxon>
        <taxon>Phyllobacteriaceae</taxon>
        <taxon>Phyllobacterium</taxon>
    </lineage>
</organism>
<accession>A0ABQ0GY05</accession>
<dbReference type="Proteomes" id="UP001628091">
    <property type="component" value="Unassembled WGS sequence"/>
</dbReference>
<dbReference type="Gene3D" id="3.40.50.720">
    <property type="entry name" value="NAD(P)-binding Rossmann-like Domain"/>
    <property type="match status" value="1"/>
</dbReference>
<dbReference type="InterPro" id="IPR016040">
    <property type="entry name" value="NAD(P)-bd_dom"/>
</dbReference>
<comment type="caution">
    <text evidence="2">The sequence shown here is derived from an EMBL/GenBank/DDBJ whole genome shotgun (WGS) entry which is preliminary data.</text>
</comment>
<name>A0ABQ0GY05_9HYPH</name>
<evidence type="ECO:0000259" key="1">
    <source>
        <dbReference type="Pfam" id="PF13460"/>
    </source>
</evidence>
<proteinExistence type="predicted"/>
<dbReference type="PANTHER" id="PTHR43355:SF2">
    <property type="entry name" value="FLAVIN REDUCTASE (NADPH)"/>
    <property type="match status" value="1"/>
</dbReference>
<protein>
    <submittedName>
        <fullName evidence="2">NAD(P)-dependent oxidoreductase</fullName>
    </submittedName>
</protein>
<dbReference type="SUPFAM" id="SSF51735">
    <property type="entry name" value="NAD(P)-binding Rossmann-fold domains"/>
    <property type="match status" value="1"/>
</dbReference>
<reference evidence="2 3" key="1">
    <citation type="submission" date="2024-10" db="EMBL/GenBank/DDBJ databases">
        <title>Isolation, draft genome sequencing and identification of Phyllobacterium sp. NSA23, isolated from leaf soil.</title>
        <authorList>
            <person name="Akita H."/>
        </authorList>
    </citation>
    <scope>NUCLEOTIDE SEQUENCE [LARGE SCALE GENOMIC DNA]</scope>
    <source>
        <strain evidence="2 3">NSA23</strain>
    </source>
</reference>
<dbReference type="Pfam" id="PF13460">
    <property type="entry name" value="NAD_binding_10"/>
    <property type="match status" value="1"/>
</dbReference>
<dbReference type="EMBL" id="BAAFZP010000001">
    <property type="protein sequence ID" value="GAB1581554.1"/>
    <property type="molecule type" value="Genomic_DNA"/>
</dbReference>
<feature type="domain" description="NAD(P)-binding" evidence="1">
    <location>
        <begin position="8"/>
        <end position="199"/>
    </location>
</feature>
<evidence type="ECO:0000313" key="2">
    <source>
        <dbReference type="EMBL" id="GAB1581554.1"/>
    </source>
</evidence>
<dbReference type="RefSeq" id="WP_407864362.1">
    <property type="nucleotide sequence ID" value="NZ_BAAFZP010000001.1"/>
</dbReference>
<gene>
    <name evidence="2" type="ORF">PPNSA23_14970</name>
</gene>
<dbReference type="InterPro" id="IPR036291">
    <property type="entry name" value="NAD(P)-bd_dom_sf"/>
</dbReference>
<dbReference type="InterPro" id="IPR051606">
    <property type="entry name" value="Polyketide_Oxido-like"/>
</dbReference>
<dbReference type="PANTHER" id="PTHR43355">
    <property type="entry name" value="FLAVIN REDUCTASE (NADPH)"/>
    <property type="match status" value="1"/>
</dbReference>
<keyword evidence="3" id="KW-1185">Reference proteome</keyword>